<dbReference type="PANTHER" id="PTHR30004">
    <property type="entry name" value="4-HYDROXYTHREONINE-4-PHOSPHATE DEHYDROGENASE"/>
    <property type="match status" value="1"/>
</dbReference>
<dbReference type="RefSeq" id="WP_380079872.1">
    <property type="nucleotide sequence ID" value="NZ_JBHSGO010000210.1"/>
</dbReference>
<comment type="caution">
    <text evidence="5">The sequence shown here is derived from an EMBL/GenBank/DDBJ whole genome shotgun (WGS) entry which is preliminary data.</text>
</comment>
<name>A0ABV9K988_9PORP</name>
<proteinExistence type="predicted"/>
<protein>
    <submittedName>
        <fullName evidence="5">4-hydroxythreonine-4-phosphate dehydrogenase PdxA</fullName>
        <ecNumber evidence="5">1.1.1.262</ecNumber>
    </submittedName>
</protein>
<feature type="compositionally biased region" description="Basic and acidic residues" evidence="4">
    <location>
        <begin position="348"/>
        <end position="361"/>
    </location>
</feature>
<evidence type="ECO:0000313" key="6">
    <source>
        <dbReference type="Proteomes" id="UP001596020"/>
    </source>
</evidence>
<keyword evidence="3" id="KW-0520">NAD</keyword>
<reference evidence="6" key="1">
    <citation type="journal article" date="2019" name="Int. J. Syst. Evol. Microbiol.">
        <title>The Global Catalogue of Microorganisms (GCM) 10K type strain sequencing project: providing services to taxonomists for standard genome sequencing and annotation.</title>
        <authorList>
            <consortium name="The Broad Institute Genomics Platform"/>
            <consortium name="The Broad Institute Genome Sequencing Center for Infectious Disease"/>
            <person name="Wu L."/>
            <person name="Ma J."/>
        </authorList>
    </citation>
    <scope>NUCLEOTIDE SEQUENCE [LARGE SCALE GENOMIC DNA]</scope>
    <source>
        <strain evidence="6">CGMCC 4.7357</strain>
    </source>
</reference>
<evidence type="ECO:0000256" key="1">
    <source>
        <dbReference type="ARBA" id="ARBA00022723"/>
    </source>
</evidence>
<dbReference type="SUPFAM" id="SSF53659">
    <property type="entry name" value="Isocitrate/Isopropylmalate dehydrogenase-like"/>
    <property type="match status" value="1"/>
</dbReference>
<evidence type="ECO:0000256" key="4">
    <source>
        <dbReference type="SAM" id="MobiDB-lite"/>
    </source>
</evidence>
<dbReference type="EC" id="1.1.1.262" evidence="5"/>
<keyword evidence="6" id="KW-1185">Reference proteome</keyword>
<evidence type="ECO:0000256" key="2">
    <source>
        <dbReference type="ARBA" id="ARBA00023002"/>
    </source>
</evidence>
<dbReference type="Pfam" id="PF04166">
    <property type="entry name" value="PdxA"/>
    <property type="match status" value="1"/>
</dbReference>
<dbReference type="PANTHER" id="PTHR30004:SF6">
    <property type="entry name" value="D-THREONATE 4-PHOSPHATE DEHYDROGENASE"/>
    <property type="match status" value="1"/>
</dbReference>
<sequence>MEKRLPRVAITHGDMNGISYEILIKTFAEPMILDLVCPIIYGSSKAYEYWSKLLKIDNDTPWKIIKHPREAKQGEINLIDVCKDPIEISPGNISTEAGHAAFKALEMAIEDTNQGQCDILVTAPINKAAMPQDVFPYKGHTDYIATKLGIDPKEVLMILFSNNTRVALATTHCAVKDIPQLLSKELLINKLSLLERSLVQDFEIVKPRIALLSLNPHVGDKGLMGNEEETLLKPVIEECISQNIFTFGPYAPDGFFGSDQMFLFDGILALYHDQGLAPFKALFMNSGVNFTAGLPIVRTSPDHGTGYDIVGKGIADPTSMRAAIFAGLDIFRSRKRFQRATRNPLRKAKFDRGNDNEKLDPIEEDAD</sequence>
<keyword evidence="1" id="KW-0479">Metal-binding</keyword>
<dbReference type="Proteomes" id="UP001596020">
    <property type="component" value="Unassembled WGS sequence"/>
</dbReference>
<dbReference type="InterPro" id="IPR005255">
    <property type="entry name" value="PdxA_fam"/>
</dbReference>
<organism evidence="5 6">
    <name type="scientific">Falsiporphyromonas endometrii</name>
    <dbReference type="NCBI Taxonomy" id="1387297"/>
    <lineage>
        <taxon>Bacteria</taxon>
        <taxon>Pseudomonadati</taxon>
        <taxon>Bacteroidota</taxon>
        <taxon>Bacteroidia</taxon>
        <taxon>Bacteroidales</taxon>
        <taxon>Porphyromonadaceae</taxon>
        <taxon>Falsiporphyromonas</taxon>
    </lineage>
</organism>
<keyword evidence="2 5" id="KW-0560">Oxidoreductase</keyword>
<dbReference type="Gene3D" id="3.40.718.10">
    <property type="entry name" value="Isopropylmalate Dehydrogenase"/>
    <property type="match status" value="1"/>
</dbReference>
<gene>
    <name evidence="5" type="primary">pdxA</name>
    <name evidence="5" type="ORF">ACFO3G_08450</name>
</gene>
<dbReference type="GO" id="GO:0050570">
    <property type="term" value="F:4-hydroxythreonine-4-phosphate dehydrogenase activity"/>
    <property type="evidence" value="ECO:0007669"/>
    <property type="project" value="UniProtKB-EC"/>
</dbReference>
<dbReference type="NCBIfam" id="TIGR00557">
    <property type="entry name" value="pdxA"/>
    <property type="match status" value="1"/>
</dbReference>
<feature type="region of interest" description="Disordered" evidence="4">
    <location>
        <begin position="343"/>
        <end position="367"/>
    </location>
</feature>
<dbReference type="EMBL" id="JBHSGO010000210">
    <property type="protein sequence ID" value="MFC4666622.1"/>
    <property type="molecule type" value="Genomic_DNA"/>
</dbReference>
<evidence type="ECO:0000313" key="5">
    <source>
        <dbReference type="EMBL" id="MFC4666622.1"/>
    </source>
</evidence>
<evidence type="ECO:0000256" key="3">
    <source>
        <dbReference type="ARBA" id="ARBA00023027"/>
    </source>
</evidence>
<accession>A0ABV9K988</accession>